<evidence type="ECO:0000256" key="4">
    <source>
        <dbReference type="SAM" id="MobiDB-lite"/>
    </source>
</evidence>
<comment type="pathway">
    <text evidence="2">Amino-acid biosynthesis; L-methionine biosynthesis via de novo pathway; O-acetyl-L-homoserine from L-homoserine: step 1/1.</text>
</comment>
<comment type="subcellular location">
    <subcellularLocation>
        <location evidence="2">Cytoplasm</location>
    </subcellularLocation>
</comment>
<evidence type="ECO:0000259" key="5">
    <source>
        <dbReference type="Pfam" id="PF00561"/>
    </source>
</evidence>
<feature type="binding site" evidence="2">
    <location>
        <position position="351"/>
    </location>
    <ligand>
        <name>substrate</name>
    </ligand>
</feature>
<keyword evidence="1 2" id="KW-0808">Transferase</keyword>
<comment type="catalytic activity">
    <reaction evidence="2">
        <text>L-homoserine + acetyl-CoA = O-acetyl-L-homoserine + CoA</text>
        <dbReference type="Rhea" id="RHEA:13701"/>
        <dbReference type="ChEBI" id="CHEBI:57287"/>
        <dbReference type="ChEBI" id="CHEBI:57288"/>
        <dbReference type="ChEBI" id="CHEBI:57476"/>
        <dbReference type="ChEBI" id="CHEBI:57716"/>
        <dbReference type="EC" id="2.3.1.31"/>
    </reaction>
</comment>
<dbReference type="RefSeq" id="WP_129180516.1">
    <property type="nucleotide sequence ID" value="NZ_JAGIOG010000001.1"/>
</dbReference>
<evidence type="ECO:0000256" key="2">
    <source>
        <dbReference type="HAMAP-Rule" id="MF_00296"/>
    </source>
</evidence>
<name>A0A641AQ77_9ACTN</name>
<reference evidence="6" key="1">
    <citation type="submission" date="2019-09" db="EMBL/GenBank/DDBJ databases">
        <authorList>
            <person name="Li J."/>
        </authorList>
    </citation>
    <scope>NUCLEOTIDE SEQUENCE [LARGE SCALE GENOMIC DNA]</scope>
    <source>
        <strain evidence="6">NRBC 14897</strain>
    </source>
</reference>
<keyword evidence="2 6" id="KW-0012">Acyltransferase</keyword>
<feature type="active site" evidence="2 3">
    <location>
        <position position="350"/>
    </location>
</feature>
<keyword evidence="2" id="KW-0963">Cytoplasm</keyword>
<keyword evidence="7" id="KW-1185">Reference proteome</keyword>
<dbReference type="GO" id="GO:0005737">
    <property type="term" value="C:cytoplasm"/>
    <property type="evidence" value="ECO:0007669"/>
    <property type="project" value="UniProtKB-SubCell"/>
</dbReference>
<gene>
    <name evidence="2" type="primary">metXA</name>
    <name evidence="6" type="ORF">ESP62_003325</name>
</gene>
<dbReference type="EMBL" id="SDPP02000001">
    <property type="protein sequence ID" value="KAA1380240.1"/>
    <property type="molecule type" value="Genomic_DNA"/>
</dbReference>
<dbReference type="Proteomes" id="UP001515100">
    <property type="component" value="Unassembled WGS sequence"/>
</dbReference>
<dbReference type="GO" id="GO:0004414">
    <property type="term" value="F:homoserine O-acetyltransferase activity"/>
    <property type="evidence" value="ECO:0007669"/>
    <property type="project" value="UniProtKB-UniRule"/>
</dbReference>
<proteinExistence type="inferred from homology"/>
<dbReference type="NCBIfam" id="TIGR01392">
    <property type="entry name" value="homoserO_Ac_trn"/>
    <property type="match status" value="1"/>
</dbReference>
<comment type="subunit">
    <text evidence="2">Homodimer.</text>
</comment>
<comment type="similarity">
    <text evidence="2">Belongs to the AB hydrolase superfamily. MetX family.</text>
</comment>
<dbReference type="InterPro" id="IPR008220">
    <property type="entry name" value="HAT_MetX-like"/>
</dbReference>
<organism evidence="6 7">
    <name type="scientific">Aeromicrobium fastidiosum</name>
    <dbReference type="NCBI Taxonomy" id="52699"/>
    <lineage>
        <taxon>Bacteria</taxon>
        <taxon>Bacillati</taxon>
        <taxon>Actinomycetota</taxon>
        <taxon>Actinomycetes</taxon>
        <taxon>Propionibacteriales</taxon>
        <taxon>Nocardioidaceae</taxon>
        <taxon>Aeromicrobium</taxon>
    </lineage>
</organism>
<keyword evidence="2" id="KW-0486">Methionine biosynthesis</keyword>
<dbReference type="PANTHER" id="PTHR32268:SF11">
    <property type="entry name" value="HOMOSERINE O-ACETYLTRANSFERASE"/>
    <property type="match status" value="1"/>
</dbReference>
<dbReference type="NCBIfam" id="NF001209">
    <property type="entry name" value="PRK00175.1"/>
    <property type="match status" value="1"/>
</dbReference>
<evidence type="ECO:0000256" key="3">
    <source>
        <dbReference type="PIRSR" id="PIRSR000443-1"/>
    </source>
</evidence>
<feature type="domain" description="AB hydrolase-1" evidence="5">
    <location>
        <begin position="58"/>
        <end position="354"/>
    </location>
</feature>
<protein>
    <recommendedName>
        <fullName evidence="2">Homoserine O-acetyltransferase</fullName>
        <shortName evidence="2">HAT</shortName>
        <ecNumber evidence="2">2.3.1.31</ecNumber>
    </recommendedName>
    <alternativeName>
        <fullName evidence="2">Homoserine transacetylase</fullName>
        <shortName evidence="2">HTA</shortName>
    </alternativeName>
</protein>
<feature type="active site" evidence="2 3">
    <location>
        <position position="320"/>
    </location>
</feature>
<feature type="binding site" evidence="2">
    <location>
        <position position="233"/>
    </location>
    <ligand>
        <name>substrate</name>
    </ligand>
</feature>
<dbReference type="UniPathway" id="UPA00051">
    <property type="reaction ID" value="UER00074"/>
</dbReference>
<evidence type="ECO:0000313" key="6">
    <source>
        <dbReference type="EMBL" id="KAA1380240.1"/>
    </source>
</evidence>
<dbReference type="PANTHER" id="PTHR32268">
    <property type="entry name" value="HOMOSERINE O-ACETYLTRANSFERASE"/>
    <property type="match status" value="1"/>
</dbReference>
<feature type="region of interest" description="Disordered" evidence="4">
    <location>
        <begin position="1"/>
        <end position="23"/>
    </location>
</feature>
<comment type="function">
    <text evidence="2">Transfers an acetyl group from acetyl-CoA to L-homoserine, forming acetyl-L-homoserine.</text>
</comment>
<dbReference type="GO" id="GO:0009086">
    <property type="term" value="P:methionine biosynthetic process"/>
    <property type="evidence" value="ECO:0007669"/>
    <property type="project" value="UniProtKB-UniRule"/>
</dbReference>
<comment type="caution">
    <text evidence="2">Lacks conserved residue(s) required for the propagation of feature annotation.</text>
</comment>
<dbReference type="AlphaFoldDB" id="A0A641AQ77"/>
<evidence type="ECO:0000313" key="7">
    <source>
        <dbReference type="Proteomes" id="UP001515100"/>
    </source>
</evidence>
<keyword evidence="2" id="KW-0028">Amino-acid biosynthesis</keyword>
<comment type="caution">
    <text evidence="6">The sequence shown here is derived from an EMBL/GenBank/DDBJ whole genome shotgun (WGS) entry which is preliminary data.</text>
</comment>
<dbReference type="HAMAP" id="MF_00296">
    <property type="entry name" value="MetX_acyltransf"/>
    <property type="match status" value="1"/>
</dbReference>
<accession>A0A641AQ77</accession>
<dbReference type="OrthoDB" id="9800754at2"/>
<sequence length="370" mass="39258">MSLAPGIDPSLVTGAWREGDPPGGRTFTDIGDLTLDSGVVLPVVRLAHETWGTFDGGNAVLILHALTGDSHVVGDAGPGHPTPGWWGTLVGPGRPIDTDRFFVVAANILGGCQGSTGPASLDPDGLPWGGSFPALTVRDQVRAEVELADRLGIERWHTVIGGSAGGMRALEWAVEHPARVERLFLLATSAAASAEQIALSRTQVSAIENDPAWFDGDYYDGPVGPLAGLDLARRIAHIAYRSEHELAARFGRDREDDGTWSVDSYLQHHGAKLVRRFDANAYVVLTSAMDTHDVGRGRGGIESALARVTARTVVAGIDSDRLYPLHQQQELADLIPGAAPLAVVTSDHGHDGFLVEHDQVGELASALLRL</sequence>
<dbReference type="SUPFAM" id="SSF53474">
    <property type="entry name" value="alpha/beta-Hydrolases"/>
    <property type="match status" value="1"/>
</dbReference>
<evidence type="ECO:0000256" key="1">
    <source>
        <dbReference type="ARBA" id="ARBA00022679"/>
    </source>
</evidence>
<dbReference type="EC" id="2.3.1.31" evidence="2"/>
<dbReference type="InterPro" id="IPR000073">
    <property type="entry name" value="AB_hydrolase_1"/>
</dbReference>
<dbReference type="Pfam" id="PF00561">
    <property type="entry name" value="Abhydrolase_1"/>
    <property type="match status" value="1"/>
</dbReference>
<dbReference type="Gene3D" id="3.40.50.1820">
    <property type="entry name" value="alpha/beta hydrolase"/>
    <property type="match status" value="1"/>
</dbReference>
<dbReference type="PIRSF" id="PIRSF000443">
    <property type="entry name" value="Homoser_Ac_trans"/>
    <property type="match status" value="1"/>
</dbReference>
<dbReference type="GO" id="GO:0009092">
    <property type="term" value="P:homoserine metabolic process"/>
    <property type="evidence" value="ECO:0007669"/>
    <property type="project" value="TreeGrafter"/>
</dbReference>
<feature type="active site" description="Nucleophile" evidence="2 3">
    <location>
        <position position="163"/>
    </location>
</feature>
<dbReference type="InterPro" id="IPR029058">
    <property type="entry name" value="AB_hydrolase_fold"/>
</dbReference>